<evidence type="ECO:0000256" key="2">
    <source>
        <dbReference type="ARBA" id="ARBA00022679"/>
    </source>
</evidence>
<dbReference type="Gene3D" id="3.10.20.370">
    <property type="match status" value="1"/>
</dbReference>
<dbReference type="Gene3D" id="3.30.420.10">
    <property type="entry name" value="Ribonuclease H-like superfamily/Ribonuclease H"/>
    <property type="match status" value="1"/>
</dbReference>
<dbReference type="GO" id="GO:0046872">
    <property type="term" value="F:metal ion binding"/>
    <property type="evidence" value="ECO:0007669"/>
    <property type="project" value="UniProtKB-KW"/>
</dbReference>
<proteinExistence type="predicted"/>
<evidence type="ECO:0000256" key="14">
    <source>
        <dbReference type="ARBA" id="ARBA00023172"/>
    </source>
</evidence>
<keyword evidence="6" id="KW-0064">Aspartyl protease</keyword>
<dbReference type="GO" id="GO:0006508">
    <property type="term" value="P:proteolysis"/>
    <property type="evidence" value="ECO:0007669"/>
    <property type="project" value="UniProtKB-KW"/>
</dbReference>
<gene>
    <name evidence="16" type="ORF">LR48_Vigan08g035500</name>
</gene>
<dbReference type="GO" id="GO:0015074">
    <property type="term" value="P:DNA integration"/>
    <property type="evidence" value="ECO:0007669"/>
    <property type="project" value="UniProtKB-KW"/>
</dbReference>
<dbReference type="Pfam" id="PF17921">
    <property type="entry name" value="Integrase_H2C2"/>
    <property type="match status" value="1"/>
</dbReference>
<keyword evidence="4" id="KW-0540">Nuclease</keyword>
<dbReference type="InterPro" id="IPR043502">
    <property type="entry name" value="DNA/RNA_pol_sf"/>
</dbReference>
<dbReference type="GO" id="GO:0003887">
    <property type="term" value="F:DNA-directed DNA polymerase activity"/>
    <property type="evidence" value="ECO:0007669"/>
    <property type="project" value="UniProtKB-KW"/>
</dbReference>
<dbReference type="SUPFAM" id="SSF53098">
    <property type="entry name" value="Ribonuclease H-like"/>
    <property type="match status" value="1"/>
</dbReference>
<dbReference type="EMBL" id="CM003378">
    <property type="protein sequence ID" value="KOM49528.1"/>
    <property type="molecule type" value="Genomic_DNA"/>
</dbReference>
<evidence type="ECO:0000256" key="11">
    <source>
        <dbReference type="ARBA" id="ARBA00022918"/>
    </source>
</evidence>
<dbReference type="CDD" id="cd09274">
    <property type="entry name" value="RNase_HI_RT_Ty3"/>
    <property type="match status" value="1"/>
</dbReference>
<dbReference type="AlphaFoldDB" id="A0A0L9V3B9"/>
<evidence type="ECO:0000256" key="5">
    <source>
        <dbReference type="ARBA" id="ARBA00022723"/>
    </source>
</evidence>
<dbReference type="FunFam" id="3.30.420.10:FF:000032">
    <property type="entry name" value="Retrovirus-related Pol polyprotein from transposon 297-like Protein"/>
    <property type="match status" value="1"/>
</dbReference>
<evidence type="ECO:0000313" key="17">
    <source>
        <dbReference type="Proteomes" id="UP000053144"/>
    </source>
</evidence>
<dbReference type="InterPro" id="IPR016197">
    <property type="entry name" value="Chromo-like_dom_sf"/>
</dbReference>
<keyword evidence="11" id="KW-0695">RNA-directed DNA polymerase</keyword>
<reference evidence="17" key="1">
    <citation type="journal article" date="2015" name="Proc. Natl. Acad. Sci. U.S.A.">
        <title>Genome sequencing of adzuki bean (Vigna angularis) provides insight into high starch and low fat accumulation and domestication.</title>
        <authorList>
            <person name="Yang K."/>
            <person name="Tian Z."/>
            <person name="Chen C."/>
            <person name="Luo L."/>
            <person name="Zhao B."/>
            <person name="Wang Z."/>
            <person name="Yu L."/>
            <person name="Li Y."/>
            <person name="Sun Y."/>
            <person name="Li W."/>
            <person name="Chen Y."/>
            <person name="Li Y."/>
            <person name="Zhang Y."/>
            <person name="Ai D."/>
            <person name="Zhao J."/>
            <person name="Shang C."/>
            <person name="Ma Y."/>
            <person name="Wu B."/>
            <person name="Wang M."/>
            <person name="Gao L."/>
            <person name="Sun D."/>
            <person name="Zhang P."/>
            <person name="Guo F."/>
            <person name="Wang W."/>
            <person name="Li Y."/>
            <person name="Wang J."/>
            <person name="Varshney R.K."/>
            <person name="Wang J."/>
            <person name="Ling H.Q."/>
            <person name="Wan P."/>
        </authorList>
    </citation>
    <scope>NUCLEOTIDE SEQUENCE</scope>
    <source>
        <strain evidence="17">cv. Jingnong 6</strain>
    </source>
</reference>
<keyword evidence="9" id="KW-0460">Magnesium</keyword>
<dbReference type="GO" id="GO:0004519">
    <property type="term" value="F:endonuclease activity"/>
    <property type="evidence" value="ECO:0007669"/>
    <property type="project" value="UniProtKB-KW"/>
</dbReference>
<dbReference type="GO" id="GO:0003964">
    <property type="term" value="F:RNA-directed DNA polymerase activity"/>
    <property type="evidence" value="ECO:0007669"/>
    <property type="project" value="UniProtKB-KW"/>
</dbReference>
<dbReference type="InterPro" id="IPR056924">
    <property type="entry name" value="SH3_Tf2-1"/>
</dbReference>
<dbReference type="InterPro" id="IPR050951">
    <property type="entry name" value="Retrovirus_Pol_polyprotein"/>
</dbReference>
<name>A0A0L9V3B9_PHAAN</name>
<dbReference type="SUPFAM" id="SSF54160">
    <property type="entry name" value="Chromo domain-like"/>
    <property type="match status" value="1"/>
</dbReference>
<dbReference type="STRING" id="3914.A0A0L9V3B9"/>
<dbReference type="GO" id="GO:0006310">
    <property type="term" value="P:DNA recombination"/>
    <property type="evidence" value="ECO:0007669"/>
    <property type="project" value="UniProtKB-KW"/>
</dbReference>
<keyword evidence="8" id="KW-0378">Hydrolase</keyword>
<evidence type="ECO:0000256" key="10">
    <source>
        <dbReference type="ARBA" id="ARBA00022908"/>
    </source>
</evidence>
<evidence type="ECO:0000256" key="13">
    <source>
        <dbReference type="ARBA" id="ARBA00023125"/>
    </source>
</evidence>
<evidence type="ECO:0000313" key="16">
    <source>
        <dbReference type="EMBL" id="KOM49528.1"/>
    </source>
</evidence>
<dbReference type="FunFam" id="1.10.340.70:FF:000001">
    <property type="entry name" value="Retrovirus-related Pol polyprotein from transposon gypsy-like Protein"/>
    <property type="match status" value="1"/>
</dbReference>
<dbReference type="Gramene" id="KOM49528">
    <property type="protein sequence ID" value="KOM49528"/>
    <property type="gene ID" value="LR48_Vigan08g035500"/>
</dbReference>
<evidence type="ECO:0000256" key="8">
    <source>
        <dbReference type="ARBA" id="ARBA00022801"/>
    </source>
</evidence>
<evidence type="ECO:0000259" key="15">
    <source>
        <dbReference type="PROSITE" id="PS50994"/>
    </source>
</evidence>
<keyword evidence="5" id="KW-0479">Metal-binding</keyword>
<dbReference type="PANTHER" id="PTHR37984">
    <property type="entry name" value="PROTEIN CBG26694"/>
    <property type="match status" value="1"/>
</dbReference>
<protein>
    <recommendedName>
        <fullName evidence="15">Integrase catalytic domain-containing protein</fullName>
    </recommendedName>
</protein>
<evidence type="ECO:0000256" key="4">
    <source>
        <dbReference type="ARBA" id="ARBA00022722"/>
    </source>
</evidence>
<dbReference type="InterPro" id="IPR012337">
    <property type="entry name" value="RNaseH-like_sf"/>
</dbReference>
<dbReference type="GO" id="GO:0003677">
    <property type="term" value="F:DNA binding"/>
    <property type="evidence" value="ECO:0007669"/>
    <property type="project" value="UniProtKB-KW"/>
</dbReference>
<dbReference type="Pfam" id="PF17917">
    <property type="entry name" value="RT_RNaseH"/>
    <property type="match status" value="1"/>
</dbReference>
<keyword evidence="1" id="KW-0645">Protease</keyword>
<sequence length="645" mass="74265">MQDRQPIAYYSKALSPKNLSKSAYEKELMAVVLSIQHWRPYLLGQKFKVFSDQRSLKQLLQQRITTGSQQNWVAKLLGYNFEIVYKPGCENKGADALSRSKDAAALRKLVTEPIWMDYPAIVDEAHKDGELVEIITALKEGRVEGKYTGFSYQQGVLQYKGRLVISSQSPWIPELLKELHASPQSGHSGFYRTYRRATANLYWKGMKGDIMKFVQECDTCQRQKYITAAPGGLLQPMPIPEEVWEDISLDFITNLPKSKGFDTVLVVVDRLTKYSHFIPVKHPFTAKSIAEIFIREVVRLHGVPKSVVSDRDPTFISAFWREFFRLQGTKLRMSSAYHPQTDGQTEVTNRCLETYLRCFITDQPKVWINWLPWAELWLNTTYHESIGTTPFEAVYGRPPPRIIPVVRGEVKVEVVQRELVDRDEAIRQLKGHLVRSQDRMKAQANKHRKERSFEIGDMVFLKLKPHRQHSVISRISPKLSARYYGSFEVIERIGEVAYRLQLPPNSKIHPVFHVSLLKKAIGEYKSAEGLPTGLEEDQSKVWLPQKVLATRCILKGGERVNQWLVQWLGKTAEEATWEDEMSMKVQFPTFSLEDKTIFQEGGIDTAQIPVGPHNILDKETKEQKRWGQVYSRRKQNKGAEVDRIS</sequence>
<evidence type="ECO:0000256" key="3">
    <source>
        <dbReference type="ARBA" id="ARBA00022695"/>
    </source>
</evidence>
<accession>A0A0L9V3B9</accession>
<keyword evidence="7" id="KW-0255">Endonuclease</keyword>
<dbReference type="PROSITE" id="PS50994">
    <property type="entry name" value="INTEGRASE"/>
    <property type="match status" value="1"/>
</dbReference>
<keyword evidence="10" id="KW-0229">DNA integration</keyword>
<evidence type="ECO:0000256" key="12">
    <source>
        <dbReference type="ARBA" id="ARBA00022932"/>
    </source>
</evidence>
<dbReference type="PANTHER" id="PTHR37984:SF5">
    <property type="entry name" value="PROTEIN NYNRIN-LIKE"/>
    <property type="match status" value="1"/>
</dbReference>
<keyword evidence="3" id="KW-0548">Nucleotidyltransferase</keyword>
<dbReference type="InterPro" id="IPR036397">
    <property type="entry name" value="RNaseH_sf"/>
</dbReference>
<dbReference type="InterPro" id="IPR041588">
    <property type="entry name" value="Integrase_H2C2"/>
</dbReference>
<dbReference type="OMA" id="ATWEDEM"/>
<keyword evidence="14" id="KW-0233">DNA recombination</keyword>
<evidence type="ECO:0000256" key="1">
    <source>
        <dbReference type="ARBA" id="ARBA00022670"/>
    </source>
</evidence>
<dbReference type="InterPro" id="IPR001584">
    <property type="entry name" value="Integrase_cat-core"/>
</dbReference>
<evidence type="ECO:0000256" key="7">
    <source>
        <dbReference type="ARBA" id="ARBA00022759"/>
    </source>
</evidence>
<dbReference type="Proteomes" id="UP000053144">
    <property type="component" value="Chromosome 8"/>
</dbReference>
<keyword evidence="12" id="KW-0239">DNA-directed DNA polymerase</keyword>
<dbReference type="Gene3D" id="1.10.340.70">
    <property type="match status" value="1"/>
</dbReference>
<keyword evidence="13" id="KW-0238">DNA-binding</keyword>
<dbReference type="InterPro" id="IPR041373">
    <property type="entry name" value="RT_RNaseH"/>
</dbReference>
<feature type="domain" description="Integrase catalytic" evidence="15">
    <location>
        <begin position="234"/>
        <end position="398"/>
    </location>
</feature>
<evidence type="ECO:0000256" key="6">
    <source>
        <dbReference type="ARBA" id="ARBA00022750"/>
    </source>
</evidence>
<evidence type="ECO:0000256" key="9">
    <source>
        <dbReference type="ARBA" id="ARBA00022842"/>
    </source>
</evidence>
<keyword evidence="2" id="KW-0808">Transferase</keyword>
<dbReference type="SUPFAM" id="SSF56672">
    <property type="entry name" value="DNA/RNA polymerases"/>
    <property type="match status" value="1"/>
</dbReference>
<organism evidence="16 17">
    <name type="scientific">Phaseolus angularis</name>
    <name type="common">Azuki bean</name>
    <name type="synonym">Vigna angularis</name>
    <dbReference type="NCBI Taxonomy" id="3914"/>
    <lineage>
        <taxon>Eukaryota</taxon>
        <taxon>Viridiplantae</taxon>
        <taxon>Streptophyta</taxon>
        <taxon>Embryophyta</taxon>
        <taxon>Tracheophyta</taxon>
        <taxon>Spermatophyta</taxon>
        <taxon>Magnoliopsida</taxon>
        <taxon>eudicotyledons</taxon>
        <taxon>Gunneridae</taxon>
        <taxon>Pentapetalae</taxon>
        <taxon>rosids</taxon>
        <taxon>fabids</taxon>
        <taxon>Fabales</taxon>
        <taxon>Fabaceae</taxon>
        <taxon>Papilionoideae</taxon>
        <taxon>50 kb inversion clade</taxon>
        <taxon>NPAAA clade</taxon>
        <taxon>indigoferoid/millettioid clade</taxon>
        <taxon>Phaseoleae</taxon>
        <taxon>Vigna</taxon>
    </lineage>
</organism>
<dbReference type="GO" id="GO:0004190">
    <property type="term" value="F:aspartic-type endopeptidase activity"/>
    <property type="evidence" value="ECO:0007669"/>
    <property type="project" value="UniProtKB-KW"/>
</dbReference>
<dbReference type="Pfam" id="PF24626">
    <property type="entry name" value="SH3_Tf2-1"/>
    <property type="match status" value="1"/>
</dbReference>